<reference evidence="1 2" key="1">
    <citation type="submission" date="2019-08" db="EMBL/GenBank/DDBJ databases">
        <title>Whole genome of Aphis craccivora.</title>
        <authorList>
            <person name="Voronova N.V."/>
            <person name="Shulinski R.S."/>
            <person name="Bandarenka Y.V."/>
            <person name="Zhorov D.G."/>
            <person name="Warner D."/>
        </authorList>
    </citation>
    <scope>NUCLEOTIDE SEQUENCE [LARGE SCALE GENOMIC DNA]</scope>
    <source>
        <strain evidence="1">180601</strain>
        <tissue evidence="1">Whole Body</tissue>
    </source>
</reference>
<evidence type="ECO:0000313" key="1">
    <source>
        <dbReference type="EMBL" id="KAF0767371.1"/>
    </source>
</evidence>
<gene>
    <name evidence="1" type="ORF">FWK35_00003519</name>
</gene>
<proteinExistence type="predicted"/>
<dbReference type="Proteomes" id="UP000478052">
    <property type="component" value="Unassembled WGS sequence"/>
</dbReference>
<protein>
    <submittedName>
        <fullName evidence="1">Uncharacterized protein</fullName>
    </submittedName>
</protein>
<sequence>MGVQRFCIPMDKNRIKSRLGCSVCKKKIHNDTSIKNSSSKPWIDIRNLENNVFDKKCISCDYNELTPTIKLNTKINECYCNHMEQLKDESFPKLVCSKRFKTPHLTDVNETWLNEIIEFRRQNWFDCHADSFINGFCVQNIIPLNSFNKCKLNNCYQQNNSLSITSTDGNELRNENSTIHMKNTISVKKHLNVQKKTIVSKFTVKGEDTIYDLQDNNFFNYSILHTNNLLILTTQNWNGLKCIMMFYNIFRMIIN</sequence>
<comment type="caution">
    <text evidence="1">The sequence shown here is derived from an EMBL/GenBank/DDBJ whole genome shotgun (WGS) entry which is preliminary data.</text>
</comment>
<keyword evidence="2" id="KW-1185">Reference proteome</keyword>
<dbReference type="OrthoDB" id="6576285at2759"/>
<feature type="non-terminal residue" evidence="1">
    <location>
        <position position="255"/>
    </location>
</feature>
<dbReference type="AlphaFoldDB" id="A0A6G0Z968"/>
<name>A0A6G0Z968_APHCR</name>
<evidence type="ECO:0000313" key="2">
    <source>
        <dbReference type="Proteomes" id="UP000478052"/>
    </source>
</evidence>
<organism evidence="1 2">
    <name type="scientific">Aphis craccivora</name>
    <name type="common">Cowpea aphid</name>
    <dbReference type="NCBI Taxonomy" id="307492"/>
    <lineage>
        <taxon>Eukaryota</taxon>
        <taxon>Metazoa</taxon>
        <taxon>Ecdysozoa</taxon>
        <taxon>Arthropoda</taxon>
        <taxon>Hexapoda</taxon>
        <taxon>Insecta</taxon>
        <taxon>Pterygota</taxon>
        <taxon>Neoptera</taxon>
        <taxon>Paraneoptera</taxon>
        <taxon>Hemiptera</taxon>
        <taxon>Sternorrhyncha</taxon>
        <taxon>Aphidomorpha</taxon>
        <taxon>Aphidoidea</taxon>
        <taxon>Aphididae</taxon>
        <taxon>Aphidini</taxon>
        <taxon>Aphis</taxon>
        <taxon>Aphis</taxon>
    </lineage>
</organism>
<dbReference type="EMBL" id="VUJU01000981">
    <property type="protein sequence ID" value="KAF0767371.1"/>
    <property type="molecule type" value="Genomic_DNA"/>
</dbReference>
<accession>A0A6G0Z968</accession>